<dbReference type="InterPro" id="IPR013083">
    <property type="entry name" value="Znf_RING/FYVE/PHD"/>
</dbReference>
<dbReference type="InterPro" id="IPR003903">
    <property type="entry name" value="UIM_dom"/>
</dbReference>
<dbReference type="InterPro" id="IPR017073">
    <property type="entry name" value="HGS/VPS27"/>
</dbReference>
<organism evidence="17 18">
    <name type="scientific">Tuber melanosporum (strain Mel28)</name>
    <name type="common">Perigord black truffle</name>
    <dbReference type="NCBI Taxonomy" id="656061"/>
    <lineage>
        <taxon>Eukaryota</taxon>
        <taxon>Fungi</taxon>
        <taxon>Dikarya</taxon>
        <taxon>Ascomycota</taxon>
        <taxon>Pezizomycotina</taxon>
        <taxon>Pezizomycetes</taxon>
        <taxon>Pezizales</taxon>
        <taxon>Tuberaceae</taxon>
        <taxon>Tuber</taxon>
    </lineage>
</organism>
<sequence length="689" mass="75953">MAWFTASNSSLDDQVEKATSSSLEDMALNLEISDIIRSKTVQPKEAMRSLRKRIGHRNPNVQLAALSLTDTCVKNGGSHFLAEIASREFMDNLVSLLKVPYSLDPKVESKILELIQTWASAFEGKSHLSYVGEIYRMLINEGFNFPPPTKVSSSFVDSSAPPDWTNSDVCMRCRTPFTFTNRKHHCRNCGNVFCGSCSSKSIPLPHIGIIQAVRVCDGCNTKLTEKRVLGPSAKPQSRPPQVQKQKPNNLMQPRNARVEDDDDEDLKMALKMSLEEVKGRGSAGYVSQQQLQAQRQTAPPHAMPDEDEDEELKAAIAASLKDMEEQKAKSAWSSPSAAVKYTASASQASVTHRPDHELSPAEAENINLFATLVDRLQSQPTGTILREPQIQELYDSIGALRPKLARTFGETMSKYEALCDLHAKLGTVVRYYDRMLEERLSYTYGRHGIGGVSSPAPYQQLPPSNSAYPTLPSVEGYYGVGGGNTPGAPQNPYPNSQTNYQNYYTQPHTFDKQGSSLHAQSPKSHKIPPQAAYQQYNGHNGPLPSEPSAPDPSLHGSEPPVNAPPPQQQQQPQQQQPQSQLQPQQPLTGPSAQPQKPPSQQHHSPPQQNPDASYWQYPKNGQQPEYNYAYSPSSQPLRWQPGPGTGPGGTPFGHHNYGYPNINEASTPAPVHSQPQQQPKVVEESLIDL</sequence>
<protein>
    <recommendedName>
        <fullName evidence="5 12">Vacuolar protein sorting-associated protein 27</fullName>
    </recommendedName>
</protein>
<evidence type="ECO:0000259" key="16">
    <source>
        <dbReference type="PROSITE" id="PS50179"/>
    </source>
</evidence>
<dbReference type="GO" id="GO:0043130">
    <property type="term" value="F:ubiquitin binding"/>
    <property type="evidence" value="ECO:0007669"/>
    <property type="project" value="InterPro"/>
</dbReference>
<dbReference type="SUPFAM" id="SSF57903">
    <property type="entry name" value="FYVE/PHD zinc finger"/>
    <property type="match status" value="1"/>
</dbReference>
<evidence type="ECO:0000256" key="6">
    <source>
        <dbReference type="ARBA" id="ARBA00022723"/>
    </source>
</evidence>
<comment type="subunit">
    <text evidence="4 12">Component of the ESCRT-0 complex composed of HSE1 and VPS27.</text>
</comment>
<dbReference type="EMBL" id="FN430137">
    <property type="protein sequence ID" value="CAZ82423.1"/>
    <property type="molecule type" value="Genomic_DNA"/>
</dbReference>
<keyword evidence="11 12" id="KW-0472">Membrane</keyword>
<dbReference type="KEGG" id="tml:GSTUM_00000918001"/>
<dbReference type="InterPro" id="IPR011011">
    <property type="entry name" value="Znf_FYVE_PHD"/>
</dbReference>
<dbReference type="FunFam" id="1.20.5.1940:FF:000001">
    <property type="entry name" value="Vacuolar protein sorting-associated protein 27"/>
    <property type="match status" value="1"/>
</dbReference>
<dbReference type="PANTHER" id="PTHR47794:SF1">
    <property type="entry name" value="VACUOLAR PROTEIN SORTING-ASSOCIATED PROTEIN 27"/>
    <property type="match status" value="1"/>
</dbReference>
<evidence type="ECO:0000256" key="9">
    <source>
        <dbReference type="ARBA" id="ARBA00022771"/>
    </source>
</evidence>
<dbReference type="GO" id="GO:0033565">
    <property type="term" value="C:ESCRT-0 complex"/>
    <property type="evidence" value="ECO:0007669"/>
    <property type="project" value="TreeGrafter"/>
</dbReference>
<dbReference type="PROSITE" id="PS50179">
    <property type="entry name" value="VHS"/>
    <property type="match status" value="1"/>
</dbReference>
<evidence type="ECO:0000256" key="4">
    <source>
        <dbReference type="ARBA" id="ARBA00011446"/>
    </source>
</evidence>
<dbReference type="PANTHER" id="PTHR47794">
    <property type="entry name" value="VACUOLAR PROTEIN SORTING-ASSOCIATED PROTEIN 27"/>
    <property type="match status" value="1"/>
</dbReference>
<dbReference type="CDD" id="cd21385">
    <property type="entry name" value="GAT_Vps27"/>
    <property type="match status" value="1"/>
</dbReference>
<evidence type="ECO:0000313" key="18">
    <source>
        <dbReference type="Proteomes" id="UP000006911"/>
    </source>
</evidence>
<dbReference type="PROSITE" id="PS50330">
    <property type="entry name" value="UIM"/>
    <property type="match status" value="2"/>
</dbReference>
<dbReference type="RefSeq" id="XP_002838232.1">
    <property type="nucleotide sequence ID" value="XM_002838186.1"/>
</dbReference>
<feature type="domain" description="VHS" evidence="16">
    <location>
        <begin position="24"/>
        <end position="146"/>
    </location>
</feature>
<dbReference type="CDD" id="cd15735">
    <property type="entry name" value="FYVE_spVPS27p_like"/>
    <property type="match status" value="1"/>
</dbReference>
<keyword evidence="18" id="KW-1185">Reference proteome</keyword>
<evidence type="ECO:0000256" key="2">
    <source>
        <dbReference type="ARBA" id="ARBA00004125"/>
    </source>
</evidence>
<dbReference type="GO" id="GO:0032266">
    <property type="term" value="F:phosphatidylinositol-3-phosphate binding"/>
    <property type="evidence" value="ECO:0007669"/>
    <property type="project" value="TreeGrafter"/>
</dbReference>
<dbReference type="OMA" id="DQQCSAK"/>
<evidence type="ECO:0000256" key="5">
    <source>
        <dbReference type="ARBA" id="ARBA00017753"/>
    </source>
</evidence>
<keyword evidence="6" id="KW-0479">Metal-binding</keyword>
<feature type="compositionally biased region" description="Polar residues" evidence="14">
    <location>
        <begin position="239"/>
        <end position="252"/>
    </location>
</feature>
<keyword evidence="10" id="KW-0862">Zinc</keyword>
<proteinExistence type="inferred from homology"/>
<dbReference type="Pfam" id="PF01363">
    <property type="entry name" value="FYVE"/>
    <property type="match status" value="1"/>
</dbReference>
<dbReference type="SMART" id="SM00064">
    <property type="entry name" value="FYVE"/>
    <property type="match status" value="1"/>
</dbReference>
<evidence type="ECO:0000313" key="17">
    <source>
        <dbReference type="EMBL" id="CAZ82423.1"/>
    </source>
</evidence>
<evidence type="ECO:0000256" key="3">
    <source>
        <dbReference type="ARBA" id="ARBA00008597"/>
    </source>
</evidence>
<dbReference type="AlphaFoldDB" id="D5GD30"/>
<dbReference type="Pfam" id="PF21356">
    <property type="entry name" value="Vps27_GAT-like"/>
    <property type="match status" value="1"/>
</dbReference>
<feature type="domain" description="FYVE-type" evidence="15">
    <location>
        <begin position="164"/>
        <end position="224"/>
    </location>
</feature>
<dbReference type="HOGENOM" id="CLU_011862_1_0_1"/>
<name>D5GD30_TUBMM</name>
<dbReference type="InterPro" id="IPR049425">
    <property type="entry name" value="Vps27_GAT-like"/>
</dbReference>
<dbReference type="SMART" id="SM00726">
    <property type="entry name" value="UIM"/>
    <property type="match status" value="2"/>
</dbReference>
<dbReference type="eggNOG" id="KOG1818">
    <property type="taxonomic scope" value="Eukaryota"/>
</dbReference>
<dbReference type="CDD" id="cd16979">
    <property type="entry name" value="VHS_Vps27"/>
    <property type="match status" value="1"/>
</dbReference>
<evidence type="ECO:0000256" key="14">
    <source>
        <dbReference type="SAM" id="MobiDB-lite"/>
    </source>
</evidence>
<keyword evidence="7" id="KW-0677">Repeat</keyword>
<dbReference type="InterPro" id="IPR008942">
    <property type="entry name" value="ENTH_VHS"/>
</dbReference>
<dbReference type="Gene3D" id="1.20.5.1940">
    <property type="match status" value="1"/>
</dbReference>
<evidence type="ECO:0000256" key="7">
    <source>
        <dbReference type="ARBA" id="ARBA00022737"/>
    </source>
</evidence>
<gene>
    <name evidence="17" type="ORF">GSTUM_00000918001</name>
</gene>
<evidence type="ECO:0000256" key="13">
    <source>
        <dbReference type="PROSITE-ProRule" id="PRU00091"/>
    </source>
</evidence>
<feature type="region of interest" description="Disordered" evidence="14">
    <location>
        <begin position="227"/>
        <end position="263"/>
    </location>
</feature>
<dbReference type="Pfam" id="PF02809">
    <property type="entry name" value="UIM"/>
    <property type="match status" value="2"/>
</dbReference>
<dbReference type="Gene3D" id="6.10.140.100">
    <property type="match status" value="1"/>
</dbReference>
<feature type="compositionally biased region" description="Polar residues" evidence="14">
    <location>
        <begin position="619"/>
        <end position="637"/>
    </location>
</feature>
<evidence type="ECO:0000256" key="8">
    <source>
        <dbReference type="ARBA" id="ARBA00022753"/>
    </source>
</evidence>
<dbReference type="Proteomes" id="UP000006911">
    <property type="component" value="Unassembled WGS sequence"/>
</dbReference>
<evidence type="ECO:0000256" key="1">
    <source>
        <dbReference type="ARBA" id="ARBA00003067"/>
    </source>
</evidence>
<comment type="function">
    <text evidence="1 12">Component of the ESCRT-0 complex which is the sorting receptor for ubiquitinated cargo proteins at the multivesicular body (MVB) and recruits ESCRT-I to the MVB outer membrane.</text>
</comment>
<reference evidence="17 18" key="1">
    <citation type="journal article" date="2010" name="Nature">
        <title>Perigord black truffle genome uncovers evolutionary origins and mechanisms of symbiosis.</title>
        <authorList>
            <person name="Martin F."/>
            <person name="Kohler A."/>
            <person name="Murat C."/>
            <person name="Balestrini R."/>
            <person name="Coutinho P.M."/>
            <person name="Jaillon O."/>
            <person name="Montanini B."/>
            <person name="Morin E."/>
            <person name="Noel B."/>
            <person name="Percudani R."/>
            <person name="Porcel B."/>
            <person name="Rubini A."/>
            <person name="Amicucci A."/>
            <person name="Amselem J."/>
            <person name="Anthouard V."/>
            <person name="Arcioni S."/>
            <person name="Artiguenave F."/>
            <person name="Aury J.M."/>
            <person name="Ballario P."/>
            <person name="Bolchi A."/>
            <person name="Brenna A."/>
            <person name="Brun A."/>
            <person name="Buee M."/>
            <person name="Cantarel B."/>
            <person name="Chevalier G."/>
            <person name="Couloux A."/>
            <person name="Da Silva C."/>
            <person name="Denoeud F."/>
            <person name="Duplessis S."/>
            <person name="Ghignone S."/>
            <person name="Hilselberger B."/>
            <person name="Iotti M."/>
            <person name="Marcais B."/>
            <person name="Mello A."/>
            <person name="Miranda M."/>
            <person name="Pacioni G."/>
            <person name="Quesneville H."/>
            <person name="Riccioni C."/>
            <person name="Ruotolo R."/>
            <person name="Splivallo R."/>
            <person name="Stocchi V."/>
            <person name="Tisserant E."/>
            <person name="Viscomi A.R."/>
            <person name="Zambonelli A."/>
            <person name="Zampieri E."/>
            <person name="Henrissat B."/>
            <person name="Lebrun M.H."/>
            <person name="Paolocci F."/>
            <person name="Bonfante P."/>
            <person name="Ottonello S."/>
            <person name="Wincker P."/>
        </authorList>
    </citation>
    <scope>NUCLEOTIDE SEQUENCE [LARGE SCALE GENOMIC DNA]</scope>
    <source>
        <strain evidence="17 18">Mel28</strain>
    </source>
</reference>
<comment type="subcellular location">
    <subcellularLocation>
        <location evidence="2 12">Endosome membrane</location>
        <topology evidence="2 12">Peripheral membrane protein</topology>
        <orientation evidence="2 12">Cytoplasmic side</orientation>
    </subcellularLocation>
</comment>
<dbReference type="STRING" id="656061.D5GD30"/>
<feature type="compositionally biased region" description="Low complexity" evidence="14">
    <location>
        <begin position="568"/>
        <end position="606"/>
    </location>
</feature>
<dbReference type="FunFam" id="3.30.40.10:FF:000105">
    <property type="entry name" value="WD repeat and FYVE domain-containing protein 2"/>
    <property type="match status" value="1"/>
</dbReference>
<dbReference type="FunCoup" id="D5GD30">
    <property type="interactions" value="107"/>
</dbReference>
<dbReference type="GO" id="GO:0008270">
    <property type="term" value="F:zinc ion binding"/>
    <property type="evidence" value="ECO:0007669"/>
    <property type="project" value="UniProtKB-KW"/>
</dbReference>
<feature type="region of interest" description="Disordered" evidence="14">
    <location>
        <begin position="479"/>
        <end position="689"/>
    </location>
</feature>
<evidence type="ECO:0000256" key="10">
    <source>
        <dbReference type="ARBA" id="ARBA00022833"/>
    </source>
</evidence>
<dbReference type="SUPFAM" id="SSF48464">
    <property type="entry name" value="ENTH/VHS domain"/>
    <property type="match status" value="1"/>
</dbReference>
<dbReference type="PIRSF" id="PIRSF036956">
    <property type="entry name" value="Hrs_Vps27"/>
    <property type="match status" value="1"/>
</dbReference>
<dbReference type="InParanoid" id="D5GD30"/>
<dbReference type="SMART" id="SM00288">
    <property type="entry name" value="VHS"/>
    <property type="match status" value="1"/>
</dbReference>
<dbReference type="GeneID" id="9183886"/>
<dbReference type="InterPro" id="IPR017455">
    <property type="entry name" value="Znf_FYVE-rel"/>
</dbReference>
<dbReference type="Gene3D" id="1.25.40.90">
    <property type="match status" value="1"/>
</dbReference>
<dbReference type="GO" id="GO:0010008">
    <property type="term" value="C:endosome membrane"/>
    <property type="evidence" value="ECO:0007669"/>
    <property type="project" value="UniProtKB-SubCell"/>
</dbReference>
<dbReference type="Pfam" id="PF00790">
    <property type="entry name" value="VHS"/>
    <property type="match status" value="1"/>
</dbReference>
<feature type="compositionally biased region" description="Polar residues" evidence="14">
    <location>
        <begin position="493"/>
        <end position="522"/>
    </location>
</feature>
<evidence type="ECO:0000259" key="15">
    <source>
        <dbReference type="PROSITE" id="PS50178"/>
    </source>
</evidence>
<dbReference type="FunFam" id="1.25.40.90:FF:000031">
    <property type="entry name" value="Vacuolar protein sorting-associated protein 27"/>
    <property type="match status" value="1"/>
</dbReference>
<feature type="region of interest" description="Disordered" evidence="14">
    <location>
        <begin position="281"/>
        <end position="307"/>
    </location>
</feature>
<evidence type="ECO:0000256" key="12">
    <source>
        <dbReference type="PIRNR" id="PIRNR036956"/>
    </source>
</evidence>
<dbReference type="Gene3D" id="3.30.40.10">
    <property type="entry name" value="Zinc/RING finger domain, C3HC4 (zinc finger)"/>
    <property type="match status" value="1"/>
</dbReference>
<dbReference type="InterPro" id="IPR002014">
    <property type="entry name" value="VHS_dom"/>
</dbReference>
<comment type="similarity">
    <text evidence="3 12">Belongs to the VPS27 family.</text>
</comment>
<dbReference type="InterPro" id="IPR000306">
    <property type="entry name" value="Znf_FYVE"/>
</dbReference>
<dbReference type="GO" id="GO:0043328">
    <property type="term" value="P:protein transport to vacuole involved in ubiquitin-dependent protein catabolic process via the multivesicular body sorting pathway"/>
    <property type="evidence" value="ECO:0007669"/>
    <property type="project" value="TreeGrafter"/>
</dbReference>
<dbReference type="PROSITE" id="PS50178">
    <property type="entry name" value="ZF_FYVE"/>
    <property type="match status" value="1"/>
</dbReference>
<dbReference type="GO" id="GO:0006623">
    <property type="term" value="P:protein targeting to vacuole"/>
    <property type="evidence" value="ECO:0007669"/>
    <property type="project" value="TreeGrafter"/>
</dbReference>
<keyword evidence="8 12" id="KW-0967">Endosome</keyword>
<keyword evidence="9 13" id="KW-0863">Zinc-finger</keyword>
<accession>D5GD30</accession>
<evidence type="ECO:0000256" key="11">
    <source>
        <dbReference type="ARBA" id="ARBA00023136"/>
    </source>
</evidence>